<dbReference type="GO" id="GO:0005730">
    <property type="term" value="C:nucleolus"/>
    <property type="evidence" value="ECO:0007669"/>
    <property type="project" value="UniProtKB-SubCell"/>
</dbReference>
<accession>A0A4S9DVI9</accession>
<evidence type="ECO:0000256" key="1">
    <source>
        <dbReference type="ARBA" id="ARBA00004604"/>
    </source>
</evidence>
<feature type="region of interest" description="Disordered" evidence="3">
    <location>
        <begin position="217"/>
        <end position="258"/>
    </location>
</feature>
<comment type="subcellular location">
    <subcellularLocation>
        <location evidence="1">Nucleus</location>
        <location evidence="1">Nucleolus</location>
    </subcellularLocation>
</comment>
<reference evidence="5 6" key="1">
    <citation type="submission" date="2018-10" db="EMBL/GenBank/DDBJ databases">
        <title>Fifty Aureobasidium pullulans genomes reveal a recombining polyextremotolerant generalist.</title>
        <authorList>
            <person name="Gostincar C."/>
            <person name="Turk M."/>
            <person name="Zajc J."/>
            <person name="Gunde-Cimerman N."/>
        </authorList>
    </citation>
    <scope>NUCLEOTIDE SEQUENCE [LARGE SCALE GENOMIC DNA]</scope>
    <source>
        <strain evidence="5 6">EXF-9785</strain>
    </source>
</reference>
<feature type="domain" description="Fcf2 pre-rRNA processing C-terminal" evidence="4">
    <location>
        <begin position="133"/>
        <end position="228"/>
    </location>
</feature>
<dbReference type="PANTHER" id="PTHR21686">
    <property type="entry name" value="DEOXYNUCLEOTIDYLTRANSFERASE TERMINAL-INTERACTING PROTEIN 2"/>
    <property type="match status" value="1"/>
</dbReference>
<dbReference type="Pfam" id="PF08698">
    <property type="entry name" value="Fcf2"/>
    <property type="match status" value="1"/>
</dbReference>
<dbReference type="Proteomes" id="UP000308953">
    <property type="component" value="Unassembled WGS sequence"/>
</dbReference>
<gene>
    <name evidence="5" type="ORF">D6D10_10115</name>
</gene>
<evidence type="ECO:0000256" key="2">
    <source>
        <dbReference type="ARBA" id="ARBA00023242"/>
    </source>
</evidence>
<organism evidence="5 6">
    <name type="scientific">Aureobasidium pullulans</name>
    <name type="common">Black yeast</name>
    <name type="synonym">Pullularia pullulans</name>
    <dbReference type="NCBI Taxonomy" id="5580"/>
    <lineage>
        <taxon>Eukaryota</taxon>
        <taxon>Fungi</taxon>
        <taxon>Dikarya</taxon>
        <taxon>Ascomycota</taxon>
        <taxon>Pezizomycotina</taxon>
        <taxon>Dothideomycetes</taxon>
        <taxon>Dothideomycetidae</taxon>
        <taxon>Dothideales</taxon>
        <taxon>Saccotheciaceae</taxon>
        <taxon>Aureobasidium</taxon>
    </lineage>
</organism>
<evidence type="ECO:0000313" key="6">
    <source>
        <dbReference type="Proteomes" id="UP000308953"/>
    </source>
</evidence>
<dbReference type="GO" id="GO:0006396">
    <property type="term" value="P:RNA processing"/>
    <property type="evidence" value="ECO:0007669"/>
    <property type="project" value="TreeGrafter"/>
</dbReference>
<dbReference type="PANTHER" id="PTHR21686:SF12">
    <property type="entry name" value="DEOXYNUCLEOTIDYLTRANSFERASE TERMINAL-INTERACTING PROTEIN 2"/>
    <property type="match status" value="1"/>
</dbReference>
<sequence>MPTFDLRRCSTFLFFLSWTPRKMVDVISFAPQHEEELSDEQMQEMLAQAARRRKENASSVALVDKDDGVVKAGQFNFPKLNTGEMVQPYVSDAGDVATVDRSRLLGEQDRKLSNQIRKVEDPVAVKKKMLESKKATSGEQWYNMPRTDLTPELKRDLQLLKMRNVLDPHRHYKKDGGKMRPPEYSQVGTIVEGPTEYFSGRLNNKDRKKTFVDEVLSSEKDTGRFKRKYGDIQTSKTSGKKSYYKALQAKRSFDPKKR</sequence>
<evidence type="ECO:0000259" key="4">
    <source>
        <dbReference type="Pfam" id="PF08698"/>
    </source>
</evidence>
<name>A0A4S9DVI9_AURPU</name>
<dbReference type="InterPro" id="IPR014810">
    <property type="entry name" value="Fcf2_C"/>
</dbReference>
<protein>
    <submittedName>
        <fullName evidence="5">rRNA-processing protein FCF2</fullName>
    </submittedName>
</protein>
<evidence type="ECO:0000313" key="5">
    <source>
        <dbReference type="EMBL" id="THX24517.1"/>
    </source>
</evidence>
<evidence type="ECO:0000256" key="3">
    <source>
        <dbReference type="SAM" id="MobiDB-lite"/>
    </source>
</evidence>
<dbReference type="AlphaFoldDB" id="A0A4S9DVI9"/>
<feature type="compositionally biased region" description="Basic and acidic residues" evidence="3">
    <location>
        <begin position="217"/>
        <end position="230"/>
    </location>
</feature>
<proteinExistence type="predicted"/>
<dbReference type="GO" id="GO:0003723">
    <property type="term" value="F:RNA binding"/>
    <property type="evidence" value="ECO:0007669"/>
    <property type="project" value="TreeGrafter"/>
</dbReference>
<comment type="caution">
    <text evidence="5">The sequence shown here is derived from an EMBL/GenBank/DDBJ whole genome shotgun (WGS) entry which is preliminary data.</text>
</comment>
<dbReference type="InterPro" id="IPR039883">
    <property type="entry name" value="Fcf2/DNTTIP2"/>
</dbReference>
<keyword evidence="2" id="KW-0539">Nucleus</keyword>
<dbReference type="EMBL" id="QZAV01000518">
    <property type="protein sequence ID" value="THX24517.1"/>
    <property type="molecule type" value="Genomic_DNA"/>
</dbReference>